<reference evidence="1 2" key="1">
    <citation type="submission" date="2019-07" db="EMBL/GenBank/DDBJ databases">
        <title>Whole genome shotgun sequence of Reyranella soli NBRC 108950.</title>
        <authorList>
            <person name="Hosoyama A."/>
            <person name="Uohara A."/>
            <person name="Ohji S."/>
            <person name="Ichikawa N."/>
        </authorList>
    </citation>
    <scope>NUCLEOTIDE SEQUENCE [LARGE SCALE GENOMIC DNA]</scope>
    <source>
        <strain evidence="1 2">NBRC 108950</strain>
    </source>
</reference>
<organism evidence="1 2">
    <name type="scientific">Reyranella soli</name>
    <dbReference type="NCBI Taxonomy" id="1230389"/>
    <lineage>
        <taxon>Bacteria</taxon>
        <taxon>Pseudomonadati</taxon>
        <taxon>Pseudomonadota</taxon>
        <taxon>Alphaproteobacteria</taxon>
        <taxon>Hyphomicrobiales</taxon>
        <taxon>Reyranellaceae</taxon>
        <taxon>Reyranella</taxon>
    </lineage>
</organism>
<name>A0A512NRJ9_9HYPH</name>
<gene>
    <name evidence="1" type="ORF">RSO01_87300</name>
</gene>
<comment type="caution">
    <text evidence="1">The sequence shown here is derived from an EMBL/GenBank/DDBJ whole genome shotgun (WGS) entry which is preliminary data.</text>
</comment>
<evidence type="ECO:0000313" key="2">
    <source>
        <dbReference type="Proteomes" id="UP000321058"/>
    </source>
</evidence>
<dbReference type="Proteomes" id="UP000321058">
    <property type="component" value="Unassembled WGS sequence"/>
</dbReference>
<sequence length="62" mass="6727">MQFNATNGASPTLNVNSLGERSRFTLTLLPLAGLRPLRERSRPMQSLASPTTAAAAPIVYWI</sequence>
<keyword evidence="2" id="KW-1185">Reference proteome</keyword>
<proteinExistence type="predicted"/>
<dbReference type="EMBL" id="BKAJ01000234">
    <property type="protein sequence ID" value="GEP61564.1"/>
    <property type="molecule type" value="Genomic_DNA"/>
</dbReference>
<accession>A0A512NRJ9</accession>
<dbReference type="AlphaFoldDB" id="A0A512NRJ9"/>
<evidence type="ECO:0000313" key="1">
    <source>
        <dbReference type="EMBL" id="GEP61564.1"/>
    </source>
</evidence>
<protein>
    <submittedName>
        <fullName evidence="1">Uncharacterized protein</fullName>
    </submittedName>
</protein>